<dbReference type="AlphaFoldDB" id="A0A410G2A2"/>
<dbReference type="Pfam" id="PF19512">
    <property type="entry name" value="DUF6046"/>
    <property type="match status" value="1"/>
</dbReference>
<evidence type="ECO:0000313" key="3">
    <source>
        <dbReference type="Proteomes" id="UP000285517"/>
    </source>
</evidence>
<dbReference type="InterPro" id="IPR046109">
    <property type="entry name" value="DUF6046"/>
</dbReference>
<feature type="domain" description="DUF6046" evidence="1">
    <location>
        <begin position="97"/>
        <end position="215"/>
    </location>
</feature>
<reference evidence="2 3" key="1">
    <citation type="submission" date="2019-01" db="EMBL/GenBank/DDBJ databases">
        <title>Complete genome sequencing of Aequorivita sp. H23M31.</title>
        <authorList>
            <person name="Bae J.-W."/>
        </authorList>
    </citation>
    <scope>NUCLEOTIDE SEQUENCE [LARGE SCALE GENOMIC DNA]</scope>
    <source>
        <strain evidence="2 3">H23M31</strain>
    </source>
</reference>
<dbReference type="Proteomes" id="UP000285517">
    <property type="component" value="Chromosome"/>
</dbReference>
<name>A0A410G2A2_9FLAO</name>
<dbReference type="OrthoDB" id="1365973at2"/>
<proteinExistence type="predicted"/>
<gene>
    <name evidence="2" type="ORF">EI546_06575</name>
</gene>
<dbReference type="EMBL" id="CP034951">
    <property type="protein sequence ID" value="QAA81414.1"/>
    <property type="molecule type" value="Genomic_DNA"/>
</dbReference>
<evidence type="ECO:0000313" key="2">
    <source>
        <dbReference type="EMBL" id="QAA81414.1"/>
    </source>
</evidence>
<sequence length="217" mass="25022">MDIRYNVGELFQAAFGINSPIYITEPFFRQAPPYFDWSDVDVLPTLEEQINETETLPQSWMGTPIVFEARFDGDDGKYWRYKLNGELEEVEMKTMVLPAATMFSFRRSKNITRTNVLGSNGTVKEIYGFDDWHIDVRGLCLPIPGKTSLQQLEELLQWEKLADAIKIEGPLFRKLEIYRVAMADFAYNIPQGKPDVVAFTMQLYSDDPLELQLTNTI</sequence>
<dbReference type="RefSeq" id="WP_128249802.1">
    <property type="nucleotide sequence ID" value="NZ_CP034951.1"/>
</dbReference>
<protein>
    <recommendedName>
        <fullName evidence="1">DUF6046 domain-containing protein</fullName>
    </recommendedName>
</protein>
<organism evidence="2 3">
    <name type="scientific">Aequorivita ciconiae</name>
    <dbReference type="NCBI Taxonomy" id="2494375"/>
    <lineage>
        <taxon>Bacteria</taxon>
        <taxon>Pseudomonadati</taxon>
        <taxon>Bacteroidota</taxon>
        <taxon>Flavobacteriia</taxon>
        <taxon>Flavobacteriales</taxon>
        <taxon>Flavobacteriaceae</taxon>
        <taxon>Aequorivita</taxon>
    </lineage>
</organism>
<dbReference type="KEGG" id="aev:EI546_06575"/>
<accession>A0A410G2A2</accession>
<evidence type="ECO:0000259" key="1">
    <source>
        <dbReference type="Pfam" id="PF19512"/>
    </source>
</evidence>
<keyword evidence="3" id="KW-1185">Reference proteome</keyword>